<gene>
    <name evidence="2" type="ORF">DPMN_176642</name>
</gene>
<reference evidence="2" key="2">
    <citation type="submission" date="2020-11" db="EMBL/GenBank/DDBJ databases">
        <authorList>
            <person name="McCartney M.A."/>
            <person name="Auch B."/>
            <person name="Kono T."/>
            <person name="Mallez S."/>
            <person name="Becker A."/>
            <person name="Gohl D.M."/>
            <person name="Silverstein K.A.T."/>
            <person name="Koren S."/>
            <person name="Bechman K.B."/>
            <person name="Herman A."/>
            <person name="Abrahante J.E."/>
            <person name="Garbe J."/>
        </authorList>
    </citation>
    <scope>NUCLEOTIDE SEQUENCE</scope>
    <source>
        <strain evidence="2">Duluth1</strain>
        <tissue evidence="2">Whole animal</tissue>
    </source>
</reference>
<dbReference type="EMBL" id="JAIWYP010000009">
    <property type="protein sequence ID" value="KAH3775242.1"/>
    <property type="molecule type" value="Genomic_DNA"/>
</dbReference>
<evidence type="ECO:0000256" key="1">
    <source>
        <dbReference type="SAM" id="MobiDB-lite"/>
    </source>
</evidence>
<accession>A0A9D4E7A2</accession>
<organism evidence="2 3">
    <name type="scientific">Dreissena polymorpha</name>
    <name type="common">Zebra mussel</name>
    <name type="synonym">Mytilus polymorpha</name>
    <dbReference type="NCBI Taxonomy" id="45954"/>
    <lineage>
        <taxon>Eukaryota</taxon>
        <taxon>Metazoa</taxon>
        <taxon>Spiralia</taxon>
        <taxon>Lophotrochozoa</taxon>
        <taxon>Mollusca</taxon>
        <taxon>Bivalvia</taxon>
        <taxon>Autobranchia</taxon>
        <taxon>Heteroconchia</taxon>
        <taxon>Euheterodonta</taxon>
        <taxon>Imparidentia</taxon>
        <taxon>Neoheterodontei</taxon>
        <taxon>Myida</taxon>
        <taxon>Dreissenoidea</taxon>
        <taxon>Dreissenidae</taxon>
        <taxon>Dreissena</taxon>
    </lineage>
</organism>
<sequence>MQNKINNVFTVYAVPKSGKSGGIVKVEVTKLYDECLKGLNPDIFPPVKAKIWCLRVALWRKQNDLKAGDFEKGLEEAKLLQKGGATTRDPRDNNQPWDDTKQRKKRGALDVRQIAPADITRPLTGFRTRQEYRTLSLDQRNRLHAALNQVYQVVLSFFT</sequence>
<comment type="caution">
    <text evidence="2">The sequence shown here is derived from an EMBL/GenBank/DDBJ whole genome shotgun (WGS) entry which is preliminary data.</text>
</comment>
<dbReference type="Proteomes" id="UP000828390">
    <property type="component" value="Unassembled WGS sequence"/>
</dbReference>
<name>A0A9D4E7A2_DREPO</name>
<keyword evidence="3" id="KW-1185">Reference proteome</keyword>
<proteinExistence type="predicted"/>
<evidence type="ECO:0000313" key="3">
    <source>
        <dbReference type="Proteomes" id="UP000828390"/>
    </source>
</evidence>
<protein>
    <submittedName>
        <fullName evidence="2">Uncharacterized protein</fullName>
    </submittedName>
</protein>
<reference evidence="2" key="1">
    <citation type="journal article" date="2019" name="bioRxiv">
        <title>The Genome of the Zebra Mussel, Dreissena polymorpha: A Resource for Invasive Species Research.</title>
        <authorList>
            <person name="McCartney M.A."/>
            <person name="Auch B."/>
            <person name="Kono T."/>
            <person name="Mallez S."/>
            <person name="Zhang Y."/>
            <person name="Obille A."/>
            <person name="Becker A."/>
            <person name="Abrahante J.E."/>
            <person name="Garbe J."/>
            <person name="Badalamenti J.P."/>
            <person name="Herman A."/>
            <person name="Mangelson H."/>
            <person name="Liachko I."/>
            <person name="Sullivan S."/>
            <person name="Sone E.D."/>
            <person name="Koren S."/>
            <person name="Silverstein K.A.T."/>
            <person name="Beckman K.B."/>
            <person name="Gohl D.M."/>
        </authorList>
    </citation>
    <scope>NUCLEOTIDE SEQUENCE</scope>
    <source>
        <strain evidence="2">Duluth1</strain>
        <tissue evidence="2">Whole animal</tissue>
    </source>
</reference>
<dbReference type="AlphaFoldDB" id="A0A9D4E7A2"/>
<evidence type="ECO:0000313" key="2">
    <source>
        <dbReference type="EMBL" id="KAH3775242.1"/>
    </source>
</evidence>
<feature type="region of interest" description="Disordered" evidence="1">
    <location>
        <begin position="81"/>
        <end position="107"/>
    </location>
</feature>